<dbReference type="InterPro" id="IPR014001">
    <property type="entry name" value="Helicase_ATP-bd"/>
</dbReference>
<organism evidence="7 8">
    <name type="scientific">Bicyclus anynana</name>
    <name type="common">Squinting bush brown butterfly</name>
    <dbReference type="NCBI Taxonomy" id="110368"/>
    <lineage>
        <taxon>Eukaryota</taxon>
        <taxon>Metazoa</taxon>
        <taxon>Ecdysozoa</taxon>
        <taxon>Arthropoda</taxon>
        <taxon>Hexapoda</taxon>
        <taxon>Insecta</taxon>
        <taxon>Pterygota</taxon>
        <taxon>Neoptera</taxon>
        <taxon>Endopterygota</taxon>
        <taxon>Lepidoptera</taxon>
        <taxon>Glossata</taxon>
        <taxon>Ditrysia</taxon>
        <taxon>Papilionoidea</taxon>
        <taxon>Nymphalidae</taxon>
        <taxon>Satyrinae</taxon>
        <taxon>Satyrini</taxon>
        <taxon>Mycalesina</taxon>
        <taxon>Bicyclus</taxon>
    </lineage>
</organism>
<feature type="domain" description="Helicase ATP-binding" evidence="5">
    <location>
        <begin position="90"/>
        <end position="293"/>
    </location>
</feature>
<evidence type="ECO:0000259" key="5">
    <source>
        <dbReference type="PROSITE" id="PS51192"/>
    </source>
</evidence>
<evidence type="ECO:0000256" key="2">
    <source>
        <dbReference type="ARBA" id="ARBA00022741"/>
    </source>
</evidence>
<evidence type="ECO:0000313" key="8">
    <source>
        <dbReference type="RefSeq" id="XP_052741507.1"/>
    </source>
</evidence>
<dbReference type="InterPro" id="IPR036388">
    <property type="entry name" value="WH-like_DNA-bd_sf"/>
</dbReference>
<keyword evidence="2" id="KW-0547">Nucleotide-binding</keyword>
<dbReference type="InterPro" id="IPR004179">
    <property type="entry name" value="Sec63-dom"/>
</dbReference>
<dbReference type="PANTHER" id="PTHR47835">
    <property type="entry name" value="HFM1, ATP DEPENDENT DNA HELICASE HOMOLOG"/>
    <property type="match status" value="1"/>
</dbReference>
<dbReference type="InterPro" id="IPR011545">
    <property type="entry name" value="DEAD/DEAH_box_helicase_dom"/>
</dbReference>
<evidence type="ECO:0000256" key="1">
    <source>
        <dbReference type="ARBA" id="ARBA00010140"/>
    </source>
</evidence>
<dbReference type="PROSITE" id="PS51194">
    <property type="entry name" value="HELICASE_CTER"/>
    <property type="match status" value="1"/>
</dbReference>
<keyword evidence="3" id="KW-0067">ATP-binding</keyword>
<gene>
    <name evidence="8" type="primary">LOC112043542</name>
</gene>
<evidence type="ECO:0000313" key="7">
    <source>
        <dbReference type="Proteomes" id="UP001652582"/>
    </source>
</evidence>
<dbReference type="Gene3D" id="1.10.3380.10">
    <property type="entry name" value="Sec63 N-terminal domain-like domain"/>
    <property type="match status" value="1"/>
</dbReference>
<keyword evidence="7" id="KW-1185">Reference proteome</keyword>
<protein>
    <submittedName>
        <fullName evidence="8">Uncharacterized protein LOC112043542</fullName>
    </submittedName>
</protein>
<dbReference type="PROSITE" id="PS51192">
    <property type="entry name" value="HELICASE_ATP_BIND_1"/>
    <property type="match status" value="1"/>
</dbReference>
<dbReference type="SMART" id="SM00973">
    <property type="entry name" value="Sec63"/>
    <property type="match status" value="1"/>
</dbReference>
<dbReference type="Proteomes" id="UP001652582">
    <property type="component" value="Chromosome 14"/>
</dbReference>
<dbReference type="Pfam" id="PF00270">
    <property type="entry name" value="DEAD"/>
    <property type="match status" value="1"/>
</dbReference>
<sequence length="1780" mass="203661">MDREDLSKFTDILDEICDSQPLEIYDSQPLSLASSNITQVSQESPIPKSTRPPKCTGQMGNFRSVEEIDPKYQHIFTYRYFNLVQSNVIEDALYSDKSLVVCAPTGSGKTVIFEMAIVQLLMELEDKNYKGDFKIIYMAPVKALCTERITEWHSKFTQLGLLCIEVTGDTDIDFPQLKPYSIIITTPEKWDMLTRRWKDHRGLVEVVKLFLIDEVHILNDEIRGPVLEAVVSRMKTIQSSVQSVHRVEQLKAQFQGADSRQEPPRIRFVAVSATVSNPEDVAVWLGNSEQPAACYRFGDECRPVKLKRVVEGYSCPVGTSIFKFDIMLNYKLWPIIQKYYNGKPTLIFCNTRKGVVLTAETLSREITMNFNEALKSRLIALASILKDKKVQSLILCGVGYHHAGLLYEERRNIEQAFRNRDLPILVTTTTLAMGVNLPAHLVIIKNTQQYVNGAYQEYSISTVLQMVGRAGRPQYDTEATAVIMTRLQDKARYKTLVEGCEPLQSYLHKRLAENLNSEAALGTVCDVAQCVQWVNSTFLKVRAAREPKRYLNITSAAPAELITKKIEELCVRAMNGLASAGLITMDEASCIESTEAGQLMSLYYIDLETMKLIMKLEGTECLERLLWLLCECHELSDMHLRVDERRCLNALNRNRVAATIRFPMKGKINSRQMKLSCVIQAVLGCLPIAEPSLNQEAMKIMKIAIRVCKCLVSYVTRYNFITENPKLYTTILNSLILAKCISAQLWENSPYVSRQLKGIGAAYSTLLASAGKTNFLVLEESHPRDLERIMNKGPPAGNILRKQISLLPKYSLSMTSVNENTVRVQLTLLNHAHLAENMDNLTAGVDHKSYVIVGDSENYVLYFTCFKESNLITVYDGCMTFDVTRKHNNEHKVIAHCISSTFVGIDEKCEFVFVDLNSLNVANEQFPVTQTLDTQCLIKQPKITDLFKERKRKCLDKEDIPSKEKRKRDNIFMDKLKTMKKSLEKSEITKQDHDKTPDVFLNLVPDLTYTTPEILGNHLNIDNQYEIQHLDEALSDNFDLNDIDDDQIKNISSDRRAGKSSDSITLEVESLPSEKNRFSYFQKNIPYKYNNRHDLRFCKKINTKNNFAFLDKLEKKDKDEIDEGDKRLETDFSKIVKPKMEKYFQETRKKYKMNSSFINILDSSNLIDEDTGVKNIKNVVELYSNDKSEDLMRSYNNKSKCTENKDQLTETSESSNSLINMALTNVSYSATKLVPNQSNLNIIPYSDEINENSRLKELSVKNIILENADKHKKEISGNSVTLFPDYPFKPFSITPNNEAQLFRIKPQTSQNFFFEKTNNCPKNSNNFPICRDTNKFHLKTSEENSENIKRLYHTNKLNICTTKYFKHIISELKVDFNISEIVYKNSDHSYECAETLKLKPELDKITNVASRTLYCQANISTKTITTIKSSINKGLQIERKHCHTNEDKENLSSPALIEFLEPYTTQKEIMNKNYNQFDKPLQKDNFYRTNYLRKSYHFGNQDSNCLKSTFPATCNNKNKDNNKFKPHSITDTNQFSILRKATNNIMEKSFSKDNCKSPQKAKNQENDHLSKFDPENVEFHFKDINVEEESLQVDTLAVHLNNIDNGLSVDGDVIILPPPEFRDDNTYSLKLGNDLNKYEKSRECLENGNIDINVEEETLQVDPLEVHLKNIDNNGLSVDGDVIISPPPEFRDDNTYLLKLGNDLNKSKKPRECLENSNIDNNTTIDEKFSLSNSDLYSGDRTSLKNINSIISKDIPRNPSVKNILQKYRNAFKRLVGSII</sequence>
<evidence type="ECO:0000259" key="6">
    <source>
        <dbReference type="PROSITE" id="PS51194"/>
    </source>
</evidence>
<dbReference type="PANTHER" id="PTHR47835:SF3">
    <property type="entry name" value="HELICASE FOR MEIOSIS 1"/>
    <property type="match status" value="1"/>
</dbReference>
<dbReference type="Gene3D" id="3.40.50.300">
    <property type="entry name" value="P-loop containing nucleotide triphosphate hydrolases"/>
    <property type="match status" value="2"/>
</dbReference>
<feature type="domain" description="Helicase C-terminal" evidence="6">
    <location>
        <begin position="334"/>
        <end position="519"/>
    </location>
</feature>
<evidence type="ECO:0000256" key="4">
    <source>
        <dbReference type="SAM" id="MobiDB-lite"/>
    </source>
</evidence>
<dbReference type="SUPFAM" id="SSF158702">
    <property type="entry name" value="Sec63 N-terminal domain-like"/>
    <property type="match status" value="1"/>
</dbReference>
<dbReference type="Pfam" id="PF02889">
    <property type="entry name" value="Sec63"/>
    <property type="match status" value="1"/>
</dbReference>
<evidence type="ECO:0000256" key="3">
    <source>
        <dbReference type="ARBA" id="ARBA00022840"/>
    </source>
</evidence>
<dbReference type="Pfam" id="PF00271">
    <property type="entry name" value="Helicase_C"/>
    <property type="match status" value="1"/>
</dbReference>
<proteinExistence type="inferred from homology"/>
<dbReference type="SMART" id="SM00490">
    <property type="entry name" value="HELICc"/>
    <property type="match status" value="1"/>
</dbReference>
<dbReference type="Gene3D" id="1.10.10.10">
    <property type="entry name" value="Winged helix-like DNA-binding domain superfamily/Winged helix DNA-binding domain"/>
    <property type="match status" value="1"/>
</dbReference>
<dbReference type="SUPFAM" id="SSF52540">
    <property type="entry name" value="P-loop containing nucleoside triphosphate hydrolases"/>
    <property type="match status" value="2"/>
</dbReference>
<dbReference type="InterPro" id="IPR001650">
    <property type="entry name" value="Helicase_C-like"/>
</dbReference>
<reference evidence="8" key="1">
    <citation type="submission" date="2025-08" db="UniProtKB">
        <authorList>
            <consortium name="RefSeq"/>
        </authorList>
    </citation>
    <scope>IDENTIFICATION</scope>
</reference>
<name>A0ABM3LR26_BICAN</name>
<dbReference type="SMART" id="SM00487">
    <property type="entry name" value="DEXDc"/>
    <property type="match status" value="1"/>
</dbReference>
<dbReference type="GeneID" id="112043542"/>
<dbReference type="CDD" id="cd18795">
    <property type="entry name" value="SF2_C_Ski2"/>
    <property type="match status" value="1"/>
</dbReference>
<dbReference type="InterPro" id="IPR052247">
    <property type="entry name" value="Meiotic_Crossover_Helicase"/>
</dbReference>
<accession>A0ABM3LR26</accession>
<comment type="similarity">
    <text evidence="1">Belongs to the helicase family. SKI2 subfamily.</text>
</comment>
<dbReference type="RefSeq" id="XP_052741507.1">
    <property type="nucleotide sequence ID" value="XM_052885547.1"/>
</dbReference>
<feature type="region of interest" description="Disordered" evidence="4">
    <location>
        <begin position="1550"/>
        <end position="1569"/>
    </location>
</feature>
<dbReference type="InterPro" id="IPR027417">
    <property type="entry name" value="P-loop_NTPase"/>
</dbReference>